<feature type="region of interest" description="Disordered" evidence="1">
    <location>
        <begin position="199"/>
        <end position="229"/>
    </location>
</feature>
<sequence>MVENEITRLESQINRLKAEAKHENEVHIESKSKKWERKTLKNHHESYTISTRFNEKAVFEIKALHFINKAMYGDHKLSDLSIDEKSKNSRMFSCPKENTYHDRGETFQDKILKRNGTMKSPSPLREPRHPTPWRDRVFQIPTKLLSIPLHHEEDHIHKWPPNKLSENIMKCLIFIFMRLLRTSRAMELEKSGPISRSTNFSHSFRADTSSNSRSGLKYPKDSRQQDPYGIFDSEESITRDIGAYKNLVRFTSTSMELKCIKNSRSVSLFKKLKILMEGLEKVDLRLLSHQQKLAFWINMYNACIMHGYLQYGVPSVSSPEKLLTLINKATLNISGNRINAQEIERVILRKPAGSLDQQPTTHLVEDLSGLRSRGFSQFGFPRKNSCISWKTEKIDAKEMIVHELYGLETPDPNIPFALCCGTRSSPAVKIYTAEGVTAELERSKLEYLQAAIVVTSTKKIAIPELVLKNMQNFAQDLESLLEWMCHQLRRRAPEEIDRQLFEGS</sequence>
<organism evidence="3 4">
    <name type="scientific">Rehmannia glutinosa</name>
    <name type="common">Chinese foxglove</name>
    <dbReference type="NCBI Taxonomy" id="99300"/>
    <lineage>
        <taxon>Eukaryota</taxon>
        <taxon>Viridiplantae</taxon>
        <taxon>Streptophyta</taxon>
        <taxon>Embryophyta</taxon>
        <taxon>Tracheophyta</taxon>
        <taxon>Spermatophyta</taxon>
        <taxon>Magnoliopsida</taxon>
        <taxon>eudicotyledons</taxon>
        <taxon>Gunneridae</taxon>
        <taxon>Pentapetalae</taxon>
        <taxon>asterids</taxon>
        <taxon>lamiids</taxon>
        <taxon>Lamiales</taxon>
        <taxon>Orobanchaceae</taxon>
        <taxon>Rehmannieae</taxon>
        <taxon>Rehmannia</taxon>
    </lineage>
</organism>
<evidence type="ECO:0000313" key="3">
    <source>
        <dbReference type="EMBL" id="KAK6144416.1"/>
    </source>
</evidence>
<evidence type="ECO:0000256" key="1">
    <source>
        <dbReference type="SAM" id="MobiDB-lite"/>
    </source>
</evidence>
<evidence type="ECO:0000259" key="2">
    <source>
        <dbReference type="Pfam" id="PF04784"/>
    </source>
</evidence>
<dbReference type="Pfam" id="PF04784">
    <property type="entry name" value="DUF547"/>
    <property type="match status" value="1"/>
</dbReference>
<comment type="caution">
    <text evidence="3">The sequence shown here is derived from an EMBL/GenBank/DDBJ whole genome shotgun (WGS) entry which is preliminary data.</text>
</comment>
<name>A0ABR0WCB6_REHGL</name>
<feature type="domain" description="DUF547" evidence="2">
    <location>
        <begin position="285"/>
        <end position="448"/>
    </location>
</feature>
<reference evidence="3 4" key="1">
    <citation type="journal article" date="2021" name="Comput. Struct. Biotechnol. J.">
        <title>De novo genome assembly of the potent medicinal plant Rehmannia glutinosa using nanopore technology.</title>
        <authorList>
            <person name="Ma L."/>
            <person name="Dong C."/>
            <person name="Song C."/>
            <person name="Wang X."/>
            <person name="Zheng X."/>
            <person name="Niu Y."/>
            <person name="Chen S."/>
            <person name="Feng W."/>
        </authorList>
    </citation>
    <scope>NUCLEOTIDE SEQUENCE [LARGE SCALE GENOMIC DNA]</scope>
    <source>
        <strain evidence="3">DH-2019</strain>
    </source>
</reference>
<dbReference type="PANTHER" id="PTHR46248">
    <property type="entry name" value="EXPRESSED PROTEIN"/>
    <property type="match status" value="1"/>
</dbReference>
<feature type="compositionally biased region" description="Polar residues" evidence="1">
    <location>
        <begin position="199"/>
        <end position="214"/>
    </location>
</feature>
<accession>A0ABR0WCB6</accession>
<gene>
    <name evidence="3" type="ORF">DH2020_021236</name>
</gene>
<proteinExistence type="predicted"/>
<dbReference type="InterPro" id="IPR006869">
    <property type="entry name" value="DUF547"/>
</dbReference>
<dbReference type="PANTHER" id="PTHR46248:SF6">
    <property type="entry name" value="OS03G0859900 PROTEIN"/>
    <property type="match status" value="1"/>
</dbReference>
<protein>
    <recommendedName>
        <fullName evidence="2">DUF547 domain-containing protein</fullName>
    </recommendedName>
</protein>
<keyword evidence="4" id="KW-1185">Reference proteome</keyword>
<dbReference type="Proteomes" id="UP001318860">
    <property type="component" value="Unassembled WGS sequence"/>
</dbReference>
<evidence type="ECO:0000313" key="4">
    <source>
        <dbReference type="Proteomes" id="UP001318860"/>
    </source>
</evidence>
<dbReference type="EMBL" id="JABTTQ020000012">
    <property type="protein sequence ID" value="KAK6144416.1"/>
    <property type="molecule type" value="Genomic_DNA"/>
</dbReference>